<evidence type="ECO:0000313" key="3">
    <source>
        <dbReference type="Proteomes" id="UP000539313"/>
    </source>
</evidence>
<feature type="transmembrane region" description="Helical" evidence="1">
    <location>
        <begin position="61"/>
        <end position="82"/>
    </location>
</feature>
<feature type="transmembrane region" description="Helical" evidence="1">
    <location>
        <begin position="31"/>
        <end position="52"/>
    </location>
</feature>
<dbReference type="Pfam" id="PF11255">
    <property type="entry name" value="DUF3054"/>
    <property type="match status" value="1"/>
</dbReference>
<keyword evidence="3" id="KW-1185">Reference proteome</keyword>
<keyword evidence="1" id="KW-1133">Transmembrane helix</keyword>
<feature type="transmembrane region" description="Helical" evidence="1">
    <location>
        <begin position="7"/>
        <end position="25"/>
    </location>
</feature>
<dbReference type="EMBL" id="JACJII010000001">
    <property type="protein sequence ID" value="MBA9007506.1"/>
    <property type="molecule type" value="Genomic_DNA"/>
</dbReference>
<accession>A0A7W3N4Q4</accession>
<dbReference type="InterPro" id="IPR021414">
    <property type="entry name" value="DUF3054"/>
</dbReference>
<gene>
    <name evidence="2" type="ORF">HNR21_006388</name>
</gene>
<keyword evidence="1" id="KW-0812">Transmembrane</keyword>
<organism evidence="2 3">
    <name type="scientific">Thermomonospora cellulosilytica</name>
    <dbReference type="NCBI Taxonomy" id="1411118"/>
    <lineage>
        <taxon>Bacteria</taxon>
        <taxon>Bacillati</taxon>
        <taxon>Actinomycetota</taxon>
        <taxon>Actinomycetes</taxon>
        <taxon>Streptosporangiales</taxon>
        <taxon>Thermomonosporaceae</taxon>
        <taxon>Thermomonospora</taxon>
    </lineage>
</organism>
<proteinExistence type="predicted"/>
<dbReference type="Proteomes" id="UP000539313">
    <property type="component" value="Unassembled WGS sequence"/>
</dbReference>
<protein>
    <submittedName>
        <fullName evidence="2">Peptidoglycan/LPS O-acetylase OafA/YrhL</fullName>
    </submittedName>
</protein>
<feature type="transmembrane region" description="Helical" evidence="1">
    <location>
        <begin position="88"/>
        <end position="109"/>
    </location>
</feature>
<reference evidence="2 3" key="1">
    <citation type="submission" date="2020-08" db="EMBL/GenBank/DDBJ databases">
        <title>Sequencing the genomes of 1000 actinobacteria strains.</title>
        <authorList>
            <person name="Klenk H.-P."/>
        </authorList>
    </citation>
    <scope>NUCLEOTIDE SEQUENCE [LARGE SCALE GENOMIC DNA]</scope>
    <source>
        <strain evidence="2 3">DSM 45823</strain>
    </source>
</reference>
<sequence length="119" mass="12229">MRVWVAGLLDVVGVVVFVAIGRASHDESGTLAGIASTAWPFLVGLAAGWAVVRAWRRPQALFPAGAGVWAVTVAGGMALRAVSGQGTALAFVIVATLFLALVLLGWRLVARLVVRPAAA</sequence>
<dbReference type="RefSeq" id="WP_119729024.1">
    <property type="nucleotide sequence ID" value="NZ_JACJII010000001.1"/>
</dbReference>
<keyword evidence="1" id="KW-0472">Membrane</keyword>
<comment type="caution">
    <text evidence="2">The sequence shown here is derived from an EMBL/GenBank/DDBJ whole genome shotgun (WGS) entry which is preliminary data.</text>
</comment>
<name>A0A7W3N4Q4_9ACTN</name>
<evidence type="ECO:0000313" key="2">
    <source>
        <dbReference type="EMBL" id="MBA9007506.1"/>
    </source>
</evidence>
<evidence type="ECO:0000256" key="1">
    <source>
        <dbReference type="SAM" id="Phobius"/>
    </source>
</evidence>
<dbReference type="AlphaFoldDB" id="A0A7W3N4Q4"/>